<feature type="transmembrane region" description="Helical" evidence="2">
    <location>
        <begin position="44"/>
        <end position="62"/>
    </location>
</feature>
<evidence type="ECO:0000313" key="3">
    <source>
        <dbReference type="EMBL" id="QET01464.1"/>
    </source>
</evidence>
<dbReference type="OrthoDB" id="9034217at2"/>
<reference evidence="3 4" key="1">
    <citation type="submission" date="2019-09" db="EMBL/GenBank/DDBJ databases">
        <title>FDA dAtabase for Regulatory Grade micrObial Sequences (FDA-ARGOS): Supporting development and validation of Infectious Disease Dx tests.</title>
        <authorList>
            <person name="Sciortino C."/>
            <person name="Tallon L."/>
            <person name="Sadzewicz L."/>
            <person name="Vavikolanu K."/>
            <person name="Mehta A."/>
            <person name="Aluvathingal J."/>
            <person name="Nadendla S."/>
            <person name="Nandy P."/>
            <person name="Geyer C."/>
            <person name="Yan Y."/>
            <person name="Sichtig H."/>
        </authorList>
    </citation>
    <scope>NUCLEOTIDE SEQUENCE [LARGE SCALE GENOMIC DNA]</scope>
    <source>
        <strain evidence="3 4">FDAARGOS_664</strain>
    </source>
</reference>
<gene>
    <name evidence="3" type="ORF">FOB72_05030</name>
</gene>
<keyword evidence="2" id="KW-0812">Transmembrane</keyword>
<dbReference type="EMBL" id="CP044065">
    <property type="protein sequence ID" value="QET01464.1"/>
    <property type="molecule type" value="Genomic_DNA"/>
</dbReference>
<dbReference type="Proteomes" id="UP000322822">
    <property type="component" value="Chromosome 1"/>
</dbReference>
<evidence type="ECO:0000313" key="4">
    <source>
        <dbReference type="Proteomes" id="UP000322822"/>
    </source>
</evidence>
<feature type="region of interest" description="Disordered" evidence="1">
    <location>
        <begin position="353"/>
        <end position="377"/>
    </location>
</feature>
<name>A0A5P2H152_9BURK</name>
<evidence type="ECO:0000256" key="1">
    <source>
        <dbReference type="SAM" id="MobiDB-lite"/>
    </source>
</evidence>
<sequence>MLATLALLIWIASLVAIGMTFHNGFRLHGYKILAIGWQGPLQGAFAWFANPLFLFSMLWLYVRERAWVAVIGSLLAFAVALDTFRFDALRLNANANETSVYGFGLGAVLWFVAMAVAIVAAGTYLKEERIRRRQTAWTADGLRCLGVALAVIVAMTSLRLYLLDRRHPNDAEREYLKDVVFRMGQVCTAEPEGIAEPLRALQGPLEVVVGLSSGLGHGWADTLLKWGAPAIRVEGRDYWAETRDGERVVVSVPSEGRGDSGATLLVEGRHKDGRAGYQLTLREGHAGRVIFSRAWRQETSNGRFCPAFDPYGVRGGQPRQLVQTALGLPDKAPAPILPRVALVRPVHRAVVVPQGEGPLPGNADPEAPDTGTKTDRTAVRNCPTDIRWANRGDNDGSLLRLGEDAALRIGNAVYFTAEQGGWIEAICENRRLYMFKAMAGSGKLEIWLTERGLQDFRRLRQVNMWAEHPAFTGDGWKILDLRDDGRELTLVLYSYRTKSRYIVRTAVTE</sequence>
<feature type="transmembrane region" description="Helical" evidence="2">
    <location>
        <begin position="142"/>
        <end position="162"/>
    </location>
</feature>
<keyword evidence="2" id="KW-0472">Membrane</keyword>
<dbReference type="RefSeq" id="WP_150371529.1">
    <property type="nucleotide sequence ID" value="NZ_CP044065.1"/>
</dbReference>
<protein>
    <submittedName>
        <fullName evidence="3">Uncharacterized protein</fullName>
    </submittedName>
</protein>
<feature type="transmembrane region" description="Helical" evidence="2">
    <location>
        <begin position="67"/>
        <end position="86"/>
    </location>
</feature>
<proteinExistence type="predicted"/>
<dbReference type="AlphaFoldDB" id="A0A5P2H152"/>
<organism evidence="3 4">
    <name type="scientific">Cupriavidus pauculus</name>
    <dbReference type="NCBI Taxonomy" id="82633"/>
    <lineage>
        <taxon>Bacteria</taxon>
        <taxon>Pseudomonadati</taxon>
        <taxon>Pseudomonadota</taxon>
        <taxon>Betaproteobacteria</taxon>
        <taxon>Burkholderiales</taxon>
        <taxon>Burkholderiaceae</taxon>
        <taxon>Cupriavidus</taxon>
    </lineage>
</organism>
<feature type="transmembrane region" description="Helical" evidence="2">
    <location>
        <begin position="98"/>
        <end position="121"/>
    </location>
</feature>
<accession>A0A5P2H152</accession>
<evidence type="ECO:0000256" key="2">
    <source>
        <dbReference type="SAM" id="Phobius"/>
    </source>
</evidence>
<keyword evidence="2" id="KW-1133">Transmembrane helix</keyword>